<dbReference type="GO" id="GO:0030288">
    <property type="term" value="C:outer membrane-bounded periplasmic space"/>
    <property type="evidence" value="ECO:0007669"/>
    <property type="project" value="TreeGrafter"/>
</dbReference>
<name>A0A2N3HIZ4_9FLAO</name>
<dbReference type="Pfam" id="PF02872">
    <property type="entry name" value="5_nucleotid_C"/>
    <property type="match status" value="1"/>
</dbReference>
<protein>
    <recommendedName>
        <fullName evidence="1">5'-Nucleotidase C-terminal domain-containing protein</fullName>
    </recommendedName>
</protein>
<evidence type="ECO:0000313" key="3">
    <source>
        <dbReference type="Proteomes" id="UP000233435"/>
    </source>
</evidence>
<dbReference type="Proteomes" id="UP000233435">
    <property type="component" value="Unassembled WGS sequence"/>
</dbReference>
<dbReference type="InterPro" id="IPR036907">
    <property type="entry name" value="5'-Nucleotdase_C_sf"/>
</dbReference>
<dbReference type="AlphaFoldDB" id="A0A2N3HIZ4"/>
<dbReference type="EMBL" id="PJEO01000040">
    <property type="protein sequence ID" value="PKQ44864.1"/>
    <property type="molecule type" value="Genomic_DNA"/>
</dbReference>
<dbReference type="PROSITE" id="PS51257">
    <property type="entry name" value="PROKAR_LIPOPROTEIN"/>
    <property type="match status" value="1"/>
</dbReference>
<dbReference type="InterPro" id="IPR008334">
    <property type="entry name" value="5'-Nucleotdase_C"/>
</dbReference>
<dbReference type="GO" id="GO:0009166">
    <property type="term" value="P:nucleotide catabolic process"/>
    <property type="evidence" value="ECO:0007669"/>
    <property type="project" value="InterPro"/>
</dbReference>
<dbReference type="SUPFAM" id="SSF55816">
    <property type="entry name" value="5'-nucleotidase (syn. UDP-sugar hydrolase), C-terminal domain"/>
    <property type="match status" value="1"/>
</dbReference>
<reference evidence="2 3" key="1">
    <citation type="submission" date="2017-12" db="EMBL/GenBank/DDBJ databases">
        <title>Confluentibacter flavum sp. nov., isolated from the saline lake.</title>
        <authorList>
            <person name="Yu L."/>
        </authorList>
    </citation>
    <scope>NUCLEOTIDE SEQUENCE [LARGE SCALE GENOMIC DNA]</scope>
    <source>
        <strain evidence="2 3">3B</strain>
    </source>
</reference>
<proteinExistence type="predicted"/>
<evidence type="ECO:0000259" key="1">
    <source>
        <dbReference type="Pfam" id="PF02872"/>
    </source>
</evidence>
<dbReference type="Gene3D" id="3.90.780.10">
    <property type="entry name" value="5'-Nucleotidase, C-terminal domain"/>
    <property type="match status" value="1"/>
</dbReference>
<dbReference type="GO" id="GO:0016787">
    <property type="term" value="F:hydrolase activity"/>
    <property type="evidence" value="ECO:0007669"/>
    <property type="project" value="InterPro"/>
</dbReference>
<sequence length="253" mass="28787">MTFKHLFFCLFLLFFFSCKETHLHLAKIEGKQISISDSISTDNDIEVFIKPYRTHIQKDLDSVLAYSADTYTKTDGDFNTAIGNFMADAVYNEANPIFKSRTGKNIDMVLLNHGGIRSIISKGNITTRTAFELMPFENSLLVVEMKGTQMDSLVAYLSKSKKAHPISKLKLIIDTDFNVIKATIDGKNIEDNNTYYVATNDYLYNGGDNMTFFKPNDGVHDLNYKVRNALIDNFKKVDTINPVKDDRFIQKNN</sequence>
<accession>A0A2N3HIZ4</accession>
<dbReference type="PANTHER" id="PTHR11575">
    <property type="entry name" value="5'-NUCLEOTIDASE-RELATED"/>
    <property type="match status" value="1"/>
</dbReference>
<dbReference type="PANTHER" id="PTHR11575:SF24">
    <property type="entry name" value="5'-NUCLEOTIDASE"/>
    <property type="match status" value="1"/>
</dbReference>
<evidence type="ECO:0000313" key="2">
    <source>
        <dbReference type="EMBL" id="PKQ44864.1"/>
    </source>
</evidence>
<organism evidence="2 3">
    <name type="scientific">Confluentibacter flavum</name>
    <dbReference type="NCBI Taxonomy" id="1909700"/>
    <lineage>
        <taxon>Bacteria</taxon>
        <taxon>Pseudomonadati</taxon>
        <taxon>Bacteroidota</taxon>
        <taxon>Flavobacteriia</taxon>
        <taxon>Flavobacteriales</taxon>
        <taxon>Flavobacteriaceae</taxon>
        <taxon>Confluentibacter</taxon>
    </lineage>
</organism>
<feature type="domain" description="5'-Nucleotidase C-terminal" evidence="1">
    <location>
        <begin position="79"/>
        <end position="214"/>
    </location>
</feature>
<dbReference type="InterPro" id="IPR006179">
    <property type="entry name" value="5_nucleotidase/apyrase"/>
</dbReference>
<dbReference type="OrthoDB" id="4762412at2"/>
<keyword evidence="3" id="KW-1185">Reference proteome</keyword>
<comment type="caution">
    <text evidence="2">The sequence shown here is derived from an EMBL/GenBank/DDBJ whole genome shotgun (WGS) entry which is preliminary data.</text>
</comment>
<gene>
    <name evidence="2" type="ORF">CSW08_11160</name>
</gene>
<dbReference type="PRINTS" id="PR01607">
    <property type="entry name" value="APYRASEFAMLY"/>
</dbReference>